<dbReference type="Proteomes" id="UP001054945">
    <property type="component" value="Unassembled WGS sequence"/>
</dbReference>
<reference evidence="1 2" key="1">
    <citation type="submission" date="2021-06" db="EMBL/GenBank/DDBJ databases">
        <title>Caerostris extrusa draft genome.</title>
        <authorList>
            <person name="Kono N."/>
            <person name="Arakawa K."/>
        </authorList>
    </citation>
    <scope>NUCLEOTIDE SEQUENCE [LARGE SCALE GENOMIC DNA]</scope>
</reference>
<keyword evidence="2" id="KW-1185">Reference proteome</keyword>
<proteinExistence type="predicted"/>
<evidence type="ECO:0000313" key="1">
    <source>
        <dbReference type="EMBL" id="GIY42692.1"/>
    </source>
</evidence>
<accession>A0AAV4TCT0</accession>
<dbReference type="EMBL" id="BPLR01010884">
    <property type="protein sequence ID" value="GIY42692.1"/>
    <property type="molecule type" value="Genomic_DNA"/>
</dbReference>
<sequence>MSGSCHCLATLITTSHTGTAPKRREPPIDELHLRSSGQLHQCNPISIQPKIQMNFAALLSVPIPFRFMAME</sequence>
<gene>
    <name evidence="1" type="ORF">CEXT_518231</name>
</gene>
<organism evidence="1 2">
    <name type="scientific">Caerostris extrusa</name>
    <name type="common">Bark spider</name>
    <name type="synonym">Caerostris bankana</name>
    <dbReference type="NCBI Taxonomy" id="172846"/>
    <lineage>
        <taxon>Eukaryota</taxon>
        <taxon>Metazoa</taxon>
        <taxon>Ecdysozoa</taxon>
        <taxon>Arthropoda</taxon>
        <taxon>Chelicerata</taxon>
        <taxon>Arachnida</taxon>
        <taxon>Araneae</taxon>
        <taxon>Araneomorphae</taxon>
        <taxon>Entelegynae</taxon>
        <taxon>Araneoidea</taxon>
        <taxon>Araneidae</taxon>
        <taxon>Caerostris</taxon>
    </lineage>
</organism>
<protein>
    <submittedName>
        <fullName evidence="1">Uncharacterized protein</fullName>
    </submittedName>
</protein>
<comment type="caution">
    <text evidence="1">The sequence shown here is derived from an EMBL/GenBank/DDBJ whole genome shotgun (WGS) entry which is preliminary data.</text>
</comment>
<evidence type="ECO:0000313" key="2">
    <source>
        <dbReference type="Proteomes" id="UP001054945"/>
    </source>
</evidence>
<name>A0AAV4TCT0_CAEEX</name>
<dbReference type="AlphaFoldDB" id="A0AAV4TCT0"/>